<feature type="domain" description="Integrase catalytic" evidence="3">
    <location>
        <begin position="544"/>
        <end position="724"/>
    </location>
</feature>
<protein>
    <submittedName>
        <fullName evidence="4">Retrovirus-related pol polyprotein from transposon TNT 1-94</fullName>
    </submittedName>
</protein>
<dbReference type="Pfam" id="PF22936">
    <property type="entry name" value="Pol_BBD"/>
    <property type="match status" value="1"/>
</dbReference>
<dbReference type="Pfam" id="PF00665">
    <property type="entry name" value="rve"/>
    <property type="match status" value="1"/>
</dbReference>
<comment type="caution">
    <text evidence="4">The sequence shown here is derived from an EMBL/GenBank/DDBJ whole genome shotgun (WGS) entry which is preliminary data.</text>
</comment>
<evidence type="ECO:0000313" key="4">
    <source>
        <dbReference type="EMBL" id="GJS79742.1"/>
    </source>
</evidence>
<dbReference type="EMBL" id="BQNB010010618">
    <property type="protein sequence ID" value="GJS79742.1"/>
    <property type="molecule type" value="Genomic_DNA"/>
</dbReference>
<dbReference type="InterPro" id="IPR001584">
    <property type="entry name" value="Integrase_cat-core"/>
</dbReference>
<keyword evidence="5" id="KW-1185">Reference proteome</keyword>
<dbReference type="InterPro" id="IPR036397">
    <property type="entry name" value="RNaseH_sf"/>
</dbReference>
<keyword evidence="1" id="KW-0378">Hydrolase</keyword>
<name>A0ABQ4YQB5_9ASTR</name>
<keyword evidence="1" id="KW-0645">Protease</keyword>
<dbReference type="InterPro" id="IPR054722">
    <property type="entry name" value="PolX-like_BBD"/>
</dbReference>
<evidence type="ECO:0000259" key="3">
    <source>
        <dbReference type="PROSITE" id="PS50994"/>
    </source>
</evidence>
<feature type="coiled-coil region" evidence="2">
    <location>
        <begin position="235"/>
        <end position="262"/>
    </location>
</feature>
<organism evidence="4 5">
    <name type="scientific">Tanacetum coccineum</name>
    <dbReference type="NCBI Taxonomy" id="301880"/>
    <lineage>
        <taxon>Eukaryota</taxon>
        <taxon>Viridiplantae</taxon>
        <taxon>Streptophyta</taxon>
        <taxon>Embryophyta</taxon>
        <taxon>Tracheophyta</taxon>
        <taxon>Spermatophyta</taxon>
        <taxon>Magnoliopsida</taxon>
        <taxon>eudicotyledons</taxon>
        <taxon>Gunneridae</taxon>
        <taxon>Pentapetalae</taxon>
        <taxon>asterids</taxon>
        <taxon>campanulids</taxon>
        <taxon>Asterales</taxon>
        <taxon>Asteraceae</taxon>
        <taxon>Asteroideae</taxon>
        <taxon>Anthemideae</taxon>
        <taxon>Anthemidinae</taxon>
        <taxon>Tanacetum</taxon>
    </lineage>
</organism>
<dbReference type="SUPFAM" id="SSF53098">
    <property type="entry name" value="Ribonuclease H-like"/>
    <property type="match status" value="1"/>
</dbReference>
<sequence>MKNAREKCVTAYGLLEEQKVKSEKSSSAYTEKILSLNKNILELENELSAYKRTISTISFQKDEQEKVLKTREDKEIENIICLENQVKVLNDIVYKRGCYNDNLVLMLALESDETICLAQEIRSKLSEQKEYYYADHINAILGVYTTLDEHSDLACNYIETLEKCERLENELSKRTENVNNKSFNELSKRFSKLEQHLINLELALQQSQEQIKHDTVWKQKESSSFRELNEIFFEIQDLKAQLQDKNIAISELKKLIEKMKGKSMETKFEKPSVIRKLNAFKCQKQSIVGKPTTFSSSLEKKDFSKSRTKKPIVLPIRTREPKRKENQSVATPHRKTVTLEPTIKKHRSTFRKLYEHIVEIILFIIDSGSLKHMTGNLKLLRNSVEKFLGTVKFRNDQFALIIGYGYLVQGNVTIKRVYYVEGLNRKLFSVGQFCDVDLEVAFWKSTCYVRDLKGNDLLIGSRGTDLYSIPLQDTTSPNTICLMAKASSSQAWLWHHRLSHLNFDPINLLSKNDIVIGLPKLKFIKDHLCSSCELGKAKRKSFKTKTTPSSKRRLQLLHMDLYSPMRVESINDKKYMLVIVDDYSRYTWTHFFRSKDKTPKVLIDFLRLIQQGLHAQVRTVRTDKGMEFLNKTLHEYFSQEGIEHQTSIAQTPKQNSVVERQNRTLVETARTMLSAAKVPFQELIEYITRVIVETIHVNFDELPLMASDHVSFDPTPQCPTTVLEHDSLSPATQSQVNVSQAAKTVTISLNELDMLFSLMFDEYFTGATTVVSKSSVVPTVDASDKPPTQAPTITAIENNDQEEIQAEVHAENAHVDKNEFINLFSTPTRDHPLEQVTGNPSQPVRTRRQLETDGEMCMFALIVSRTEPKNIKEAMADHAWIEAM</sequence>
<dbReference type="Gene3D" id="3.30.420.10">
    <property type="entry name" value="Ribonuclease H-like superfamily/Ribonuclease H"/>
    <property type="match status" value="1"/>
</dbReference>
<dbReference type="PROSITE" id="PS50994">
    <property type="entry name" value="INTEGRASE"/>
    <property type="match status" value="1"/>
</dbReference>
<accession>A0ABQ4YQB5</accession>
<evidence type="ECO:0000313" key="5">
    <source>
        <dbReference type="Proteomes" id="UP001151760"/>
    </source>
</evidence>
<proteinExistence type="predicted"/>
<dbReference type="InterPro" id="IPR012337">
    <property type="entry name" value="RNaseH-like_sf"/>
</dbReference>
<dbReference type="PANTHER" id="PTHR42648">
    <property type="entry name" value="TRANSPOSASE, PUTATIVE-RELATED"/>
    <property type="match status" value="1"/>
</dbReference>
<dbReference type="Pfam" id="PF13976">
    <property type="entry name" value="gag_pre-integrs"/>
    <property type="match status" value="1"/>
</dbReference>
<evidence type="ECO:0000256" key="2">
    <source>
        <dbReference type="SAM" id="Coils"/>
    </source>
</evidence>
<dbReference type="InterPro" id="IPR025724">
    <property type="entry name" value="GAG-pre-integrase_dom"/>
</dbReference>
<evidence type="ECO:0000256" key="1">
    <source>
        <dbReference type="ARBA" id="ARBA00022670"/>
    </source>
</evidence>
<gene>
    <name evidence="4" type="ORF">Tco_0729623</name>
</gene>
<reference evidence="4" key="2">
    <citation type="submission" date="2022-01" db="EMBL/GenBank/DDBJ databases">
        <authorList>
            <person name="Yamashiro T."/>
            <person name="Shiraishi A."/>
            <person name="Satake H."/>
            <person name="Nakayama K."/>
        </authorList>
    </citation>
    <scope>NUCLEOTIDE SEQUENCE</scope>
</reference>
<dbReference type="PANTHER" id="PTHR42648:SF21">
    <property type="entry name" value="CYSTEINE-RICH RLK (RECEPTOR-LIKE PROTEIN KINASE) 8"/>
    <property type="match status" value="1"/>
</dbReference>
<dbReference type="Proteomes" id="UP001151760">
    <property type="component" value="Unassembled WGS sequence"/>
</dbReference>
<feature type="coiled-coil region" evidence="2">
    <location>
        <begin position="157"/>
        <end position="210"/>
    </location>
</feature>
<feature type="coiled-coil region" evidence="2">
    <location>
        <begin position="26"/>
        <end position="53"/>
    </location>
</feature>
<keyword evidence="2" id="KW-0175">Coiled coil</keyword>
<reference evidence="4" key="1">
    <citation type="journal article" date="2022" name="Int. J. Mol. Sci.">
        <title>Draft Genome of Tanacetum Coccineum: Genomic Comparison of Closely Related Tanacetum-Family Plants.</title>
        <authorList>
            <person name="Yamashiro T."/>
            <person name="Shiraishi A."/>
            <person name="Nakayama K."/>
            <person name="Satake H."/>
        </authorList>
    </citation>
    <scope>NUCLEOTIDE SEQUENCE</scope>
</reference>
<dbReference type="InterPro" id="IPR039537">
    <property type="entry name" value="Retrotran_Ty1/copia-like"/>
</dbReference>